<dbReference type="AlphaFoldDB" id="A0A9P5YGF9"/>
<proteinExistence type="predicted"/>
<sequence>MIIIASLPKSWDPIVSSLYDSKTSAEVTARINLHWSRITNRQLSAGTAATALQTKTLQPPRNQMQCTNPNCGRKGHTIEYCYWKGGGREGKFPPGFRGRIPGSATTAATSDTTDTVGANLASTITYALHTVVAKSSTGEEAVVVTLLTPGQPTTAS</sequence>
<dbReference type="OrthoDB" id="3028060at2759"/>
<dbReference type="Proteomes" id="UP000807353">
    <property type="component" value="Unassembled WGS sequence"/>
</dbReference>
<organism evidence="1 2">
    <name type="scientific">Collybia nuda</name>
    <dbReference type="NCBI Taxonomy" id="64659"/>
    <lineage>
        <taxon>Eukaryota</taxon>
        <taxon>Fungi</taxon>
        <taxon>Dikarya</taxon>
        <taxon>Basidiomycota</taxon>
        <taxon>Agaricomycotina</taxon>
        <taxon>Agaricomycetes</taxon>
        <taxon>Agaricomycetidae</taxon>
        <taxon>Agaricales</taxon>
        <taxon>Tricholomatineae</taxon>
        <taxon>Clitocybaceae</taxon>
        <taxon>Collybia</taxon>
    </lineage>
</organism>
<accession>A0A9P5YGF9</accession>
<evidence type="ECO:0000313" key="2">
    <source>
        <dbReference type="Proteomes" id="UP000807353"/>
    </source>
</evidence>
<evidence type="ECO:0000313" key="1">
    <source>
        <dbReference type="EMBL" id="KAF9468433.1"/>
    </source>
</evidence>
<gene>
    <name evidence="1" type="ORF">BDZ94DRAFT_1246785</name>
</gene>
<reference evidence="1" key="1">
    <citation type="submission" date="2020-11" db="EMBL/GenBank/DDBJ databases">
        <authorList>
            <consortium name="DOE Joint Genome Institute"/>
            <person name="Ahrendt S."/>
            <person name="Riley R."/>
            <person name="Andreopoulos W."/>
            <person name="Labutti K."/>
            <person name="Pangilinan J."/>
            <person name="Ruiz-Duenas F.J."/>
            <person name="Barrasa J.M."/>
            <person name="Sanchez-Garcia M."/>
            <person name="Camarero S."/>
            <person name="Miyauchi S."/>
            <person name="Serrano A."/>
            <person name="Linde D."/>
            <person name="Babiker R."/>
            <person name="Drula E."/>
            <person name="Ayuso-Fernandez I."/>
            <person name="Pacheco R."/>
            <person name="Padilla G."/>
            <person name="Ferreira P."/>
            <person name="Barriuso J."/>
            <person name="Kellner H."/>
            <person name="Castanera R."/>
            <person name="Alfaro M."/>
            <person name="Ramirez L."/>
            <person name="Pisabarro A.G."/>
            <person name="Kuo A."/>
            <person name="Tritt A."/>
            <person name="Lipzen A."/>
            <person name="He G."/>
            <person name="Yan M."/>
            <person name="Ng V."/>
            <person name="Cullen D."/>
            <person name="Martin F."/>
            <person name="Rosso M.-N."/>
            <person name="Henrissat B."/>
            <person name="Hibbett D."/>
            <person name="Martinez A.T."/>
            <person name="Grigoriev I.V."/>
        </authorList>
    </citation>
    <scope>NUCLEOTIDE SEQUENCE</scope>
    <source>
        <strain evidence="1">CBS 247.69</strain>
    </source>
</reference>
<comment type="caution">
    <text evidence="1">The sequence shown here is derived from an EMBL/GenBank/DDBJ whole genome shotgun (WGS) entry which is preliminary data.</text>
</comment>
<keyword evidence="2" id="KW-1185">Reference proteome</keyword>
<dbReference type="EMBL" id="MU150233">
    <property type="protein sequence ID" value="KAF9468433.1"/>
    <property type="molecule type" value="Genomic_DNA"/>
</dbReference>
<name>A0A9P5YGF9_9AGAR</name>
<protein>
    <submittedName>
        <fullName evidence="1">Uncharacterized protein</fullName>
    </submittedName>
</protein>